<sequence>MDKKQYDSAGARQSRYTPEFGKLILQNMAAPKISEVIPAEELLAVHRVYITGCGDSYLAGLSALPAFQALSGVKCTAVKATDFARHLPVEKIEGALVIGISISGTVSRVAECLQRAVKHGGVALAISDNPESPVATSANYVLPLGMPQLEPAPGVCSYVASTLALFCLAHHIGRVNGSNDLTHEQFTACITAHLDQAAAALPAMEEACFAAAQDLQNCRAFDFVSDGESRSTAVFGQAKMVEFFGGLVTGDDCEDWCHINYFTEEPSTLGTFITIFADSPSLSRTKELVQCAVNIGRKVYVITDCAPGTFAEGAHIIALPTPEHTWVRPIVSHLPYDFIGAFISELKGAPPFRAYEGAVWRTPEGSSHIRDSEIVVL</sequence>
<dbReference type="GO" id="GO:0006487">
    <property type="term" value="P:protein N-linked glycosylation"/>
    <property type="evidence" value="ECO:0007669"/>
    <property type="project" value="TreeGrafter"/>
</dbReference>
<dbReference type="CDD" id="cd05008">
    <property type="entry name" value="SIS_GlmS_GlmD_1"/>
    <property type="match status" value="1"/>
</dbReference>
<keyword evidence="9" id="KW-1185">Reference proteome</keyword>
<evidence type="ECO:0000313" key="6">
    <source>
        <dbReference type="EMBL" id="MZL69412.1"/>
    </source>
</evidence>
<dbReference type="GO" id="GO:0097367">
    <property type="term" value="F:carbohydrate derivative binding"/>
    <property type="evidence" value="ECO:0007669"/>
    <property type="project" value="InterPro"/>
</dbReference>
<reference evidence="8" key="2">
    <citation type="submission" date="2016-11" db="EMBL/GenBank/DDBJ databases">
        <authorList>
            <person name="Jaros S."/>
            <person name="Januszkiewicz K."/>
            <person name="Wedrychowicz H."/>
        </authorList>
    </citation>
    <scope>NUCLEOTIDE SEQUENCE [LARGE SCALE GENOMIC DNA]</scope>
    <source>
        <strain evidence="8">DSM 4029</strain>
    </source>
</reference>
<comment type="caution">
    <text evidence="7">The sequence shown here is derived from an EMBL/GenBank/DDBJ whole genome shotgun (WGS) entry which is preliminary data.</text>
</comment>
<evidence type="ECO:0000313" key="9">
    <source>
        <dbReference type="Proteomes" id="UP000474718"/>
    </source>
</evidence>
<evidence type="ECO:0000256" key="4">
    <source>
        <dbReference type="ARBA" id="ARBA00022737"/>
    </source>
</evidence>
<dbReference type="Proteomes" id="UP000474718">
    <property type="component" value="Unassembled WGS sequence"/>
</dbReference>
<dbReference type="GO" id="GO:0006047">
    <property type="term" value="P:UDP-N-acetylglucosamine metabolic process"/>
    <property type="evidence" value="ECO:0007669"/>
    <property type="project" value="TreeGrafter"/>
</dbReference>
<dbReference type="EC" id="2.6.1.16" evidence="2"/>
<evidence type="ECO:0000259" key="5">
    <source>
        <dbReference type="PROSITE" id="PS51464"/>
    </source>
</evidence>
<dbReference type="EMBL" id="FQVY01000004">
    <property type="protein sequence ID" value="SHG46633.1"/>
    <property type="molecule type" value="Genomic_DNA"/>
</dbReference>
<evidence type="ECO:0000256" key="1">
    <source>
        <dbReference type="ARBA" id="ARBA00001031"/>
    </source>
</evidence>
<dbReference type="Gene3D" id="3.40.50.10490">
    <property type="entry name" value="Glucose-6-phosphate isomerase like protein, domain 1"/>
    <property type="match status" value="2"/>
</dbReference>
<reference evidence="7" key="1">
    <citation type="submission" date="2016-11" db="EMBL/GenBank/DDBJ databases">
        <authorList>
            <person name="Varghese N."/>
            <person name="Submissions S."/>
        </authorList>
    </citation>
    <scope>NUCLEOTIDE SEQUENCE</scope>
    <source>
        <strain evidence="7">DSM 4029</strain>
    </source>
</reference>
<dbReference type="InterPro" id="IPR046348">
    <property type="entry name" value="SIS_dom_sf"/>
</dbReference>
<evidence type="ECO:0000256" key="2">
    <source>
        <dbReference type="ARBA" id="ARBA00012916"/>
    </source>
</evidence>
<dbReference type="AlphaFoldDB" id="A0AAQ1RWV6"/>
<dbReference type="EMBL" id="WWVX01000003">
    <property type="protein sequence ID" value="MZL69412.1"/>
    <property type="molecule type" value="Genomic_DNA"/>
</dbReference>
<dbReference type="RefSeq" id="WP_021661202.1">
    <property type="nucleotide sequence ID" value="NZ_FQVY01000004.1"/>
</dbReference>
<comment type="catalytic activity">
    <reaction evidence="1">
        <text>D-fructose 6-phosphate + L-glutamine = D-glucosamine 6-phosphate + L-glutamate</text>
        <dbReference type="Rhea" id="RHEA:13237"/>
        <dbReference type="ChEBI" id="CHEBI:29985"/>
        <dbReference type="ChEBI" id="CHEBI:58359"/>
        <dbReference type="ChEBI" id="CHEBI:58725"/>
        <dbReference type="ChEBI" id="CHEBI:61527"/>
        <dbReference type="EC" id="2.6.1.16"/>
    </reaction>
</comment>
<dbReference type="Proteomes" id="UP000184089">
    <property type="component" value="Unassembled WGS sequence"/>
</dbReference>
<keyword evidence="4" id="KW-0677">Repeat</keyword>
<proteinExistence type="predicted"/>
<dbReference type="SUPFAM" id="SSF53697">
    <property type="entry name" value="SIS domain"/>
    <property type="match status" value="1"/>
</dbReference>
<dbReference type="PROSITE" id="PS51464">
    <property type="entry name" value="SIS"/>
    <property type="match status" value="1"/>
</dbReference>
<organism evidence="7 8">
    <name type="scientific">Bittarella massiliensis</name>
    <name type="common">ex Durand et al. 2017</name>
    <dbReference type="NCBI Taxonomy" id="1720313"/>
    <lineage>
        <taxon>Bacteria</taxon>
        <taxon>Bacillati</taxon>
        <taxon>Bacillota</taxon>
        <taxon>Clostridia</taxon>
        <taxon>Eubacteriales</taxon>
        <taxon>Oscillospiraceae</taxon>
        <taxon>Bittarella (ex Durand et al. 2017)</taxon>
    </lineage>
</organism>
<dbReference type="Pfam" id="PF01380">
    <property type="entry name" value="SIS"/>
    <property type="match status" value="1"/>
</dbReference>
<dbReference type="PANTHER" id="PTHR10937:SF0">
    <property type="entry name" value="GLUTAMINE--FRUCTOSE-6-PHOSPHATE TRANSAMINASE (ISOMERIZING)"/>
    <property type="match status" value="1"/>
</dbReference>
<name>A0AAQ1RWV6_9FIRM</name>
<evidence type="ECO:0000313" key="8">
    <source>
        <dbReference type="Proteomes" id="UP000184089"/>
    </source>
</evidence>
<feature type="domain" description="SIS" evidence="5">
    <location>
        <begin position="38"/>
        <end position="178"/>
    </location>
</feature>
<dbReference type="InterPro" id="IPR001347">
    <property type="entry name" value="SIS_dom"/>
</dbReference>
<dbReference type="GO" id="GO:0006002">
    <property type="term" value="P:fructose 6-phosphate metabolic process"/>
    <property type="evidence" value="ECO:0007669"/>
    <property type="project" value="TreeGrafter"/>
</dbReference>
<dbReference type="GO" id="GO:0004360">
    <property type="term" value="F:glutamine-fructose-6-phosphate transaminase (isomerizing) activity"/>
    <property type="evidence" value="ECO:0007669"/>
    <property type="project" value="UniProtKB-EC"/>
</dbReference>
<protein>
    <recommendedName>
        <fullName evidence="3">Glutamine--fructose-6-phosphate aminotransferase [isomerizing]</fullName>
        <ecNumber evidence="2">2.6.1.16</ecNumber>
    </recommendedName>
</protein>
<dbReference type="PANTHER" id="PTHR10937">
    <property type="entry name" value="GLUCOSAMINE--FRUCTOSE-6-PHOSPHATE AMINOTRANSFERASE, ISOMERIZING"/>
    <property type="match status" value="1"/>
</dbReference>
<accession>A0AAQ1RWV6</accession>
<evidence type="ECO:0000313" key="7">
    <source>
        <dbReference type="EMBL" id="SHG46633.1"/>
    </source>
</evidence>
<dbReference type="InterPro" id="IPR035466">
    <property type="entry name" value="GlmS/AgaS_SIS"/>
</dbReference>
<gene>
    <name evidence="6" type="ORF">GT747_06475</name>
    <name evidence="7" type="ORF">SAMN05444424_2477</name>
</gene>
<evidence type="ECO:0000256" key="3">
    <source>
        <dbReference type="ARBA" id="ARBA00016090"/>
    </source>
</evidence>
<reference evidence="6 9" key="3">
    <citation type="journal article" date="2019" name="Nat. Med.">
        <title>A library of human gut bacterial isolates paired with longitudinal multiomics data enables mechanistic microbiome research.</title>
        <authorList>
            <person name="Poyet M."/>
            <person name="Groussin M."/>
            <person name="Gibbons S.M."/>
            <person name="Avila-Pacheco J."/>
            <person name="Jiang X."/>
            <person name="Kearney S.M."/>
            <person name="Perrotta A.R."/>
            <person name="Berdy B."/>
            <person name="Zhao S."/>
            <person name="Lieberman T.D."/>
            <person name="Swanson P.K."/>
            <person name="Smith M."/>
            <person name="Roesemann S."/>
            <person name="Alexander J.E."/>
            <person name="Rich S.A."/>
            <person name="Livny J."/>
            <person name="Vlamakis H."/>
            <person name="Clish C."/>
            <person name="Bullock K."/>
            <person name="Deik A."/>
            <person name="Scott J."/>
            <person name="Pierce K.A."/>
            <person name="Xavier R.J."/>
            <person name="Alm E.J."/>
        </authorList>
    </citation>
    <scope>NUCLEOTIDE SEQUENCE [LARGE SCALE GENOMIC DNA]</scope>
    <source>
        <strain evidence="6 9">BIOML-A2</strain>
    </source>
</reference>